<dbReference type="EMBL" id="RDQH01000338">
    <property type="protein sequence ID" value="RXH80665.1"/>
    <property type="molecule type" value="Genomic_DNA"/>
</dbReference>
<dbReference type="PANTHER" id="PTHR45763">
    <property type="entry name" value="HYDROLASE, ALPHA/BETA FOLD FAMILY PROTEIN, EXPRESSED-RELATED"/>
    <property type="match status" value="1"/>
</dbReference>
<accession>A0A498IEW2</accession>
<dbReference type="Proteomes" id="UP000290289">
    <property type="component" value="Chromosome 12"/>
</dbReference>
<dbReference type="STRING" id="3750.A0A498IEW2"/>
<evidence type="ECO:0000313" key="1">
    <source>
        <dbReference type="EMBL" id="RXH80665.1"/>
    </source>
</evidence>
<sequence>MTKEEKKRTWEPWVLRRRLMYFLARRFPKFLSSFYRRSFLSGKHDRIDKWLSLSLGKKDEILIEDPKVEEHLQRDIEESIRQGSIKPFMEEAVLQDLELLSFIMHALTSVQLGSRILLMTLCLMKNVQGRDDMVVPPSVTDYIARILPGSYVHKLPNEGHFSYLYFCDECHRQIFTTPFGSPQGPVVEKLGIDTTSLEGNSEEISTNA</sequence>
<protein>
    <recommendedName>
        <fullName evidence="3">AB hydrolase-1 domain-containing protein</fullName>
    </recommendedName>
</protein>
<evidence type="ECO:0008006" key="3">
    <source>
        <dbReference type="Google" id="ProtNLM"/>
    </source>
</evidence>
<name>A0A498IEW2_MALDO</name>
<dbReference type="InterPro" id="IPR029058">
    <property type="entry name" value="AB_hydrolase_fold"/>
</dbReference>
<reference evidence="1 2" key="1">
    <citation type="submission" date="2018-10" db="EMBL/GenBank/DDBJ databases">
        <title>A high-quality apple genome assembly.</title>
        <authorList>
            <person name="Hu J."/>
        </authorList>
    </citation>
    <scope>NUCLEOTIDE SEQUENCE [LARGE SCALE GENOMIC DNA]</scope>
    <source>
        <strain evidence="2">cv. HFTH1</strain>
        <tissue evidence="1">Young leaf</tissue>
    </source>
</reference>
<dbReference type="Gene3D" id="3.40.50.1820">
    <property type="entry name" value="alpha/beta hydrolase"/>
    <property type="match status" value="1"/>
</dbReference>
<dbReference type="SUPFAM" id="SSF53474">
    <property type="entry name" value="alpha/beta-Hydrolases"/>
    <property type="match status" value="1"/>
</dbReference>
<dbReference type="PANTHER" id="PTHR45763:SF8">
    <property type="entry name" value="ALPHA_BETA-HYDROLASES SUPERFAMILY PROTEIN"/>
    <property type="match status" value="1"/>
</dbReference>
<organism evidence="1 2">
    <name type="scientific">Malus domestica</name>
    <name type="common">Apple</name>
    <name type="synonym">Pyrus malus</name>
    <dbReference type="NCBI Taxonomy" id="3750"/>
    <lineage>
        <taxon>Eukaryota</taxon>
        <taxon>Viridiplantae</taxon>
        <taxon>Streptophyta</taxon>
        <taxon>Embryophyta</taxon>
        <taxon>Tracheophyta</taxon>
        <taxon>Spermatophyta</taxon>
        <taxon>Magnoliopsida</taxon>
        <taxon>eudicotyledons</taxon>
        <taxon>Gunneridae</taxon>
        <taxon>Pentapetalae</taxon>
        <taxon>rosids</taxon>
        <taxon>fabids</taxon>
        <taxon>Rosales</taxon>
        <taxon>Rosaceae</taxon>
        <taxon>Amygdaloideae</taxon>
        <taxon>Maleae</taxon>
        <taxon>Malus</taxon>
    </lineage>
</organism>
<evidence type="ECO:0000313" key="2">
    <source>
        <dbReference type="Proteomes" id="UP000290289"/>
    </source>
</evidence>
<proteinExistence type="predicted"/>
<comment type="caution">
    <text evidence="1">The sequence shown here is derived from an EMBL/GenBank/DDBJ whole genome shotgun (WGS) entry which is preliminary data.</text>
</comment>
<gene>
    <name evidence="1" type="ORF">DVH24_004579</name>
</gene>
<keyword evidence="2" id="KW-1185">Reference proteome</keyword>
<dbReference type="AlphaFoldDB" id="A0A498IEW2"/>